<name>A0A9X0B0X3_9HELO</name>
<gene>
    <name evidence="1" type="ORF">OCU04_001974</name>
</gene>
<comment type="caution">
    <text evidence="1">The sequence shown here is derived from an EMBL/GenBank/DDBJ whole genome shotgun (WGS) entry which is preliminary data.</text>
</comment>
<sequence>MKNGKLLGSQRLSTRMEQSMYNCLFWVCIAARHSQMFDEIYWTFLDEKYFGPLVSLEDRVELLNEEEKNELSTIFDLKQEQARDKTSDVYYPARELMKL</sequence>
<protein>
    <submittedName>
        <fullName evidence="1">Uncharacterized protein</fullName>
    </submittedName>
</protein>
<reference evidence="1" key="1">
    <citation type="submission" date="2022-11" db="EMBL/GenBank/DDBJ databases">
        <title>Genome Resource of Sclerotinia nivalis Strain SnTB1, a Plant Pathogen Isolated from American Ginseng.</title>
        <authorList>
            <person name="Fan S."/>
        </authorList>
    </citation>
    <scope>NUCLEOTIDE SEQUENCE</scope>
    <source>
        <strain evidence="1">SnTB1</strain>
    </source>
</reference>
<dbReference type="EMBL" id="JAPEIS010000001">
    <property type="protein sequence ID" value="KAJ8071653.1"/>
    <property type="molecule type" value="Genomic_DNA"/>
</dbReference>
<accession>A0A9X0B0X3</accession>
<proteinExistence type="predicted"/>
<evidence type="ECO:0000313" key="1">
    <source>
        <dbReference type="EMBL" id="KAJ8071653.1"/>
    </source>
</evidence>
<keyword evidence="2" id="KW-1185">Reference proteome</keyword>
<dbReference type="AlphaFoldDB" id="A0A9X0B0X3"/>
<dbReference type="Proteomes" id="UP001152300">
    <property type="component" value="Unassembled WGS sequence"/>
</dbReference>
<organism evidence="1 2">
    <name type="scientific">Sclerotinia nivalis</name>
    <dbReference type="NCBI Taxonomy" id="352851"/>
    <lineage>
        <taxon>Eukaryota</taxon>
        <taxon>Fungi</taxon>
        <taxon>Dikarya</taxon>
        <taxon>Ascomycota</taxon>
        <taxon>Pezizomycotina</taxon>
        <taxon>Leotiomycetes</taxon>
        <taxon>Helotiales</taxon>
        <taxon>Sclerotiniaceae</taxon>
        <taxon>Sclerotinia</taxon>
    </lineage>
</organism>
<evidence type="ECO:0000313" key="2">
    <source>
        <dbReference type="Proteomes" id="UP001152300"/>
    </source>
</evidence>
<dbReference type="OrthoDB" id="5412996at2759"/>